<dbReference type="NCBIfam" id="TIGR03519">
    <property type="entry name" value="T9SS_PorP_fam"/>
    <property type="match status" value="1"/>
</dbReference>
<evidence type="ECO:0000313" key="3">
    <source>
        <dbReference type="Proteomes" id="UP000249248"/>
    </source>
</evidence>
<proteinExistence type="predicted"/>
<reference evidence="2 3" key="1">
    <citation type="submission" date="2018-06" db="EMBL/GenBank/DDBJ databases">
        <title>The draft genome sequence of Crocinitomix sp. SM1701.</title>
        <authorList>
            <person name="Zhang X."/>
        </authorList>
    </citation>
    <scope>NUCLEOTIDE SEQUENCE [LARGE SCALE GENOMIC DNA]</scope>
    <source>
        <strain evidence="2 3">SM1701</strain>
    </source>
</reference>
<dbReference type="OrthoDB" id="891773at2"/>
<accession>A0A2W1MY66</accession>
<organism evidence="2 3">
    <name type="scientific">Putridiphycobacter roseus</name>
    <dbReference type="NCBI Taxonomy" id="2219161"/>
    <lineage>
        <taxon>Bacteria</taxon>
        <taxon>Pseudomonadati</taxon>
        <taxon>Bacteroidota</taxon>
        <taxon>Flavobacteriia</taxon>
        <taxon>Flavobacteriales</taxon>
        <taxon>Crocinitomicaceae</taxon>
        <taxon>Putridiphycobacter</taxon>
    </lineage>
</organism>
<feature type="signal peptide" evidence="1">
    <location>
        <begin position="1"/>
        <end position="22"/>
    </location>
</feature>
<keyword evidence="3" id="KW-1185">Reference proteome</keyword>
<evidence type="ECO:0000313" key="2">
    <source>
        <dbReference type="EMBL" id="PZE17109.1"/>
    </source>
</evidence>
<dbReference type="Proteomes" id="UP000249248">
    <property type="component" value="Unassembled WGS sequence"/>
</dbReference>
<dbReference type="EMBL" id="QKSB01000005">
    <property type="protein sequence ID" value="PZE17109.1"/>
    <property type="molecule type" value="Genomic_DNA"/>
</dbReference>
<gene>
    <name evidence="2" type="ORF">DNU06_10220</name>
</gene>
<feature type="chain" id="PRO_5015929940" description="Type IX secretion system membrane protein PorP/SprF" evidence="1">
    <location>
        <begin position="23"/>
        <end position="314"/>
    </location>
</feature>
<evidence type="ECO:0000256" key="1">
    <source>
        <dbReference type="SAM" id="SignalP"/>
    </source>
</evidence>
<dbReference type="RefSeq" id="WP_111063233.1">
    <property type="nucleotide sequence ID" value="NZ_JBHUCU010000032.1"/>
</dbReference>
<sequence>MLKTIFTFAFTAALLVSSWAQQQAHYTQYQYNQFSLNPALAGDKKCIDIKAGYRMQWIGIEGAPSSGFFSFSAPIKINKRSRSINAPKHGIGLQLRKDDIGPWSRSEAHVTYAIKVTLLRNNTLSYGLSLGMKQVGFDGFDLKTVNPDPTVTNTQSSLVFPDARFGIWWNRKRGYLGLSIHNLFDNDLKNIGEDNSFQRHLYITTGRRYKVSKEWNFIPSLLFVKTKAMPFDMQLSAIFDYKNMFSFGLGYRRSDAVTAQFRVKVGDFIAIGYSFEFLTSKLQNNGAQTHELLFGYNACAEPRSFGINTCAIYE</sequence>
<dbReference type="AlphaFoldDB" id="A0A2W1MY66"/>
<evidence type="ECO:0008006" key="4">
    <source>
        <dbReference type="Google" id="ProtNLM"/>
    </source>
</evidence>
<dbReference type="InterPro" id="IPR019861">
    <property type="entry name" value="PorP/SprF_Bacteroidetes"/>
</dbReference>
<dbReference type="Pfam" id="PF11751">
    <property type="entry name" value="PorP_SprF"/>
    <property type="match status" value="1"/>
</dbReference>
<protein>
    <recommendedName>
        <fullName evidence="4">Type IX secretion system membrane protein PorP/SprF</fullName>
    </recommendedName>
</protein>
<comment type="caution">
    <text evidence="2">The sequence shown here is derived from an EMBL/GenBank/DDBJ whole genome shotgun (WGS) entry which is preliminary data.</text>
</comment>
<keyword evidence="1" id="KW-0732">Signal</keyword>
<name>A0A2W1MY66_9FLAO</name>